<sequence>MLVNITFRTMDETTFSYDLDSSNTVRNVKSLIEVRNGIPASHQRLIFRGHLLKDDHTLDFYNITSGNTIHIVSNNPQNTANNTGDNTSNTENTQNYTQNAQNANTENTGTYTQNTQNNNGSYTGGMGYGIPMGVYMSPIYATFTVPDTDTGNVDPNNTNTAGVDDTPLVNNLGTFVSRVFTTAVNSFISNLGTPNTNTYTYTNTPNPNTNTYANTGTTNTNTSGYTFFSTPSGNYRVYTNSNTQNNTNTNNTNDSNVNTNNTDTTNVNASDVPTADINTDSLFHTVSDPNARMEEMLINEFEKIERLIGDVINSIMLPPNGNSHQNILDCNNIGNMLNGFLSAIESRFLQENTQNSSDLVNNGHADEGSFIPRFENILLQLITNIRSTLGNNSVEMRESYRGLIELLFLLINLVIQMILQFYLQHSNTSSNPPNQFLTDFQDHTNNTNSTNNNSSSTNTDDNTTNGINNEVNNGMDDNAEEPKNLMMKYKTNPEFESKMEQVKKVKFSNSYHM</sequence>
<feature type="domain" description="Ubiquitin-like" evidence="2">
    <location>
        <begin position="3"/>
        <end position="78"/>
    </location>
</feature>
<keyword evidence="4" id="KW-1185">Reference proteome</keyword>
<accession>Q4MZU6</accession>
<dbReference type="Proteomes" id="UP000001949">
    <property type="component" value="Unassembled WGS sequence"/>
</dbReference>
<dbReference type="KEGG" id="tpv:TP03_0414"/>
<name>Q4MZU6_THEPA</name>
<dbReference type="SMART" id="SM00213">
    <property type="entry name" value="UBQ"/>
    <property type="match status" value="1"/>
</dbReference>
<dbReference type="SUPFAM" id="SSF54236">
    <property type="entry name" value="Ubiquitin-like"/>
    <property type="match status" value="1"/>
</dbReference>
<dbReference type="STRING" id="5875.Q4MZU6"/>
<dbReference type="GO" id="GO:0036503">
    <property type="term" value="P:ERAD pathway"/>
    <property type="evidence" value="ECO:0007669"/>
    <property type="project" value="TreeGrafter"/>
</dbReference>
<dbReference type="InParanoid" id="Q4MZU6"/>
<dbReference type="GO" id="GO:0051787">
    <property type="term" value="F:misfolded protein binding"/>
    <property type="evidence" value="ECO:0007669"/>
    <property type="project" value="TreeGrafter"/>
</dbReference>
<feature type="region of interest" description="Disordered" evidence="1">
    <location>
        <begin position="74"/>
        <end position="94"/>
    </location>
</feature>
<dbReference type="Pfam" id="PF00240">
    <property type="entry name" value="ubiquitin"/>
    <property type="match status" value="1"/>
</dbReference>
<proteinExistence type="predicted"/>
<feature type="region of interest" description="Disordered" evidence="1">
    <location>
        <begin position="433"/>
        <end position="480"/>
    </location>
</feature>
<dbReference type="eggNOG" id="KOG4248">
    <property type="taxonomic scope" value="Eukaryota"/>
</dbReference>
<dbReference type="GO" id="GO:0031593">
    <property type="term" value="F:polyubiquitin modification-dependent protein binding"/>
    <property type="evidence" value="ECO:0007669"/>
    <property type="project" value="TreeGrafter"/>
</dbReference>
<evidence type="ECO:0000313" key="4">
    <source>
        <dbReference type="Proteomes" id="UP000001949"/>
    </source>
</evidence>
<dbReference type="PANTHER" id="PTHR15204:SF0">
    <property type="entry name" value="LARGE PROLINE-RICH PROTEIN BAG6"/>
    <property type="match status" value="1"/>
</dbReference>
<evidence type="ECO:0000256" key="1">
    <source>
        <dbReference type="SAM" id="MobiDB-lite"/>
    </source>
</evidence>
<dbReference type="PROSITE" id="PS50053">
    <property type="entry name" value="UBIQUITIN_2"/>
    <property type="match status" value="1"/>
</dbReference>
<dbReference type="VEuPathDB" id="PiroplasmaDB:TpMuguga_03g00414"/>
<organism evidence="3 4">
    <name type="scientific">Theileria parva</name>
    <name type="common">East coast fever infection agent</name>
    <dbReference type="NCBI Taxonomy" id="5875"/>
    <lineage>
        <taxon>Eukaryota</taxon>
        <taxon>Sar</taxon>
        <taxon>Alveolata</taxon>
        <taxon>Apicomplexa</taxon>
        <taxon>Aconoidasida</taxon>
        <taxon>Piroplasmida</taxon>
        <taxon>Theileriidae</taxon>
        <taxon>Theileria</taxon>
    </lineage>
</organism>
<dbReference type="InterPro" id="IPR029071">
    <property type="entry name" value="Ubiquitin-like_domsf"/>
</dbReference>
<reference evidence="3 4" key="1">
    <citation type="journal article" date="2005" name="Science">
        <title>Genome sequence of Theileria parva, a bovine pathogen that transforms lymphocytes.</title>
        <authorList>
            <person name="Gardner M.J."/>
            <person name="Bishop R."/>
            <person name="Shah T."/>
            <person name="de Villiers E.P."/>
            <person name="Carlton J.M."/>
            <person name="Hall N."/>
            <person name="Ren Q."/>
            <person name="Paulsen I.T."/>
            <person name="Pain A."/>
            <person name="Berriman M."/>
            <person name="Wilson R.J.M."/>
            <person name="Sato S."/>
            <person name="Ralph S.A."/>
            <person name="Mann D.J."/>
            <person name="Xiong Z."/>
            <person name="Shallom S.J."/>
            <person name="Weidman J."/>
            <person name="Jiang L."/>
            <person name="Lynn J."/>
            <person name="Weaver B."/>
            <person name="Shoaibi A."/>
            <person name="Domingo A.R."/>
            <person name="Wasawo D."/>
            <person name="Crabtree J."/>
            <person name="Wortman J.R."/>
            <person name="Haas B."/>
            <person name="Angiuoli S.V."/>
            <person name="Creasy T.H."/>
            <person name="Lu C."/>
            <person name="Suh B."/>
            <person name="Silva J.C."/>
            <person name="Utterback T.R."/>
            <person name="Feldblyum T.V."/>
            <person name="Pertea M."/>
            <person name="Allen J."/>
            <person name="Nierman W.C."/>
            <person name="Taracha E.L.N."/>
            <person name="Salzberg S.L."/>
            <person name="White O.R."/>
            <person name="Fitzhugh H.A."/>
            <person name="Morzaria S."/>
            <person name="Venter J.C."/>
            <person name="Fraser C.M."/>
            <person name="Nene V."/>
        </authorList>
    </citation>
    <scope>NUCLEOTIDE SEQUENCE [LARGE SCALE GENOMIC DNA]</scope>
    <source>
        <strain evidence="3 4">Muguga</strain>
    </source>
</reference>
<dbReference type="OMA" id="VNNGMDD"/>
<gene>
    <name evidence="3" type="ordered locus">TP03_0414</name>
</gene>
<dbReference type="InterPro" id="IPR019956">
    <property type="entry name" value="Ubiquitin_dom"/>
</dbReference>
<dbReference type="RefSeq" id="XP_763434.1">
    <property type="nucleotide sequence ID" value="XM_758341.1"/>
</dbReference>
<dbReference type="CDD" id="cd17039">
    <property type="entry name" value="Ubl_ubiquitin_like"/>
    <property type="match status" value="1"/>
</dbReference>
<dbReference type="GO" id="GO:0071818">
    <property type="term" value="C:BAT3 complex"/>
    <property type="evidence" value="ECO:0007669"/>
    <property type="project" value="TreeGrafter"/>
</dbReference>
<comment type="caution">
    <text evidence="3">The sequence shown here is derived from an EMBL/GenBank/DDBJ whole genome shotgun (WGS) entry which is preliminary data.</text>
</comment>
<dbReference type="InterPro" id="IPR000626">
    <property type="entry name" value="Ubiquitin-like_dom"/>
</dbReference>
<dbReference type="EMBL" id="AAGK01000005">
    <property type="protein sequence ID" value="EAN31151.1"/>
    <property type="molecule type" value="Genomic_DNA"/>
</dbReference>
<dbReference type="PRINTS" id="PR00348">
    <property type="entry name" value="UBIQUITIN"/>
</dbReference>
<dbReference type="GeneID" id="3500296"/>
<dbReference type="PANTHER" id="PTHR15204">
    <property type="entry name" value="LARGE PROLINE-RICH PROTEIN BAG6"/>
    <property type="match status" value="1"/>
</dbReference>
<evidence type="ECO:0000259" key="2">
    <source>
        <dbReference type="PROSITE" id="PS50053"/>
    </source>
</evidence>
<evidence type="ECO:0000313" key="3">
    <source>
        <dbReference type="EMBL" id="EAN31151.1"/>
    </source>
</evidence>
<dbReference type="Gene3D" id="3.10.20.90">
    <property type="entry name" value="Phosphatidylinositol 3-kinase Catalytic Subunit, Chain A, domain 1"/>
    <property type="match status" value="1"/>
</dbReference>
<feature type="compositionally biased region" description="Low complexity" evidence="1">
    <location>
        <begin position="444"/>
        <end position="474"/>
    </location>
</feature>
<feature type="compositionally biased region" description="Polar residues" evidence="1">
    <location>
        <begin position="74"/>
        <end position="85"/>
    </location>
</feature>
<dbReference type="AlphaFoldDB" id="Q4MZU6"/>
<protein>
    <recommendedName>
        <fullName evidence="2">Ubiquitin-like domain-containing protein</fullName>
    </recommendedName>
</protein>